<proteinExistence type="predicted"/>
<feature type="region of interest" description="Disordered" evidence="1">
    <location>
        <begin position="1"/>
        <end position="47"/>
    </location>
</feature>
<protein>
    <submittedName>
        <fullName evidence="2">Uncharacterized protein</fullName>
    </submittedName>
</protein>
<accession>A0A0E9R451</accession>
<reference evidence="2" key="1">
    <citation type="submission" date="2014-11" db="EMBL/GenBank/DDBJ databases">
        <authorList>
            <person name="Amaro Gonzalez C."/>
        </authorList>
    </citation>
    <scope>NUCLEOTIDE SEQUENCE</scope>
</reference>
<dbReference type="AlphaFoldDB" id="A0A0E9R451"/>
<sequence>MTEMKMNSGHRDDGQDGSQITCASMPGQLGRSARQVDPRRDTIEFQV</sequence>
<name>A0A0E9R451_ANGAN</name>
<organism evidence="2">
    <name type="scientific">Anguilla anguilla</name>
    <name type="common">European freshwater eel</name>
    <name type="synonym">Muraena anguilla</name>
    <dbReference type="NCBI Taxonomy" id="7936"/>
    <lineage>
        <taxon>Eukaryota</taxon>
        <taxon>Metazoa</taxon>
        <taxon>Chordata</taxon>
        <taxon>Craniata</taxon>
        <taxon>Vertebrata</taxon>
        <taxon>Euteleostomi</taxon>
        <taxon>Actinopterygii</taxon>
        <taxon>Neopterygii</taxon>
        <taxon>Teleostei</taxon>
        <taxon>Anguilliformes</taxon>
        <taxon>Anguillidae</taxon>
        <taxon>Anguilla</taxon>
    </lineage>
</organism>
<evidence type="ECO:0000256" key="1">
    <source>
        <dbReference type="SAM" id="MobiDB-lite"/>
    </source>
</evidence>
<reference evidence="2" key="2">
    <citation type="journal article" date="2015" name="Fish Shellfish Immunol.">
        <title>Early steps in the European eel (Anguilla anguilla)-Vibrio vulnificus interaction in the gills: Role of the RtxA13 toxin.</title>
        <authorList>
            <person name="Callol A."/>
            <person name="Pajuelo D."/>
            <person name="Ebbesson L."/>
            <person name="Teles M."/>
            <person name="MacKenzie S."/>
            <person name="Amaro C."/>
        </authorList>
    </citation>
    <scope>NUCLEOTIDE SEQUENCE</scope>
</reference>
<feature type="compositionally biased region" description="Basic and acidic residues" evidence="1">
    <location>
        <begin position="34"/>
        <end position="47"/>
    </location>
</feature>
<dbReference type="EMBL" id="GBXM01085347">
    <property type="protein sequence ID" value="JAH23230.1"/>
    <property type="molecule type" value="Transcribed_RNA"/>
</dbReference>
<evidence type="ECO:0000313" key="2">
    <source>
        <dbReference type="EMBL" id="JAH23230.1"/>
    </source>
</evidence>